<dbReference type="EMBL" id="JAKREW010000030">
    <property type="protein sequence ID" value="MCG7507831.1"/>
    <property type="molecule type" value="Genomic_DNA"/>
</dbReference>
<dbReference type="Pfam" id="PF01546">
    <property type="entry name" value="Peptidase_M20"/>
    <property type="match status" value="1"/>
</dbReference>
<dbReference type="Proteomes" id="UP001201701">
    <property type="component" value="Unassembled WGS sequence"/>
</dbReference>
<proteinExistence type="predicted"/>
<reference evidence="5 6" key="1">
    <citation type="submission" date="2022-02" db="EMBL/GenBank/DDBJ databases">
        <title>Draft genome sequence of Mezorhizobium retamae strain IRAMC:0171 isolated from Retama raetam nodules.</title>
        <authorList>
            <person name="Bengaied R."/>
            <person name="Sbissi I."/>
            <person name="Huber K."/>
            <person name="Ghodbane F."/>
            <person name="Nouioui I."/>
            <person name="Tarhouni M."/>
            <person name="Gtari M."/>
        </authorList>
    </citation>
    <scope>NUCLEOTIDE SEQUENCE [LARGE SCALE GENOMIC DNA]</scope>
    <source>
        <strain evidence="5 6">IRAMC:0171</strain>
    </source>
</reference>
<dbReference type="PANTHER" id="PTHR43808">
    <property type="entry name" value="ACETYLORNITHINE DEACETYLASE"/>
    <property type="match status" value="1"/>
</dbReference>
<keyword evidence="2 5" id="KW-0378">Hydrolase</keyword>
<protein>
    <submittedName>
        <fullName evidence="5">Acetylornithine deacetylase</fullName>
        <ecNumber evidence="5">3.5.1.16</ecNumber>
    </submittedName>
</protein>
<dbReference type="EC" id="3.5.1.16" evidence="5"/>
<dbReference type="CDD" id="cd03894">
    <property type="entry name" value="M20_ArgE"/>
    <property type="match status" value="1"/>
</dbReference>
<keyword evidence="3" id="KW-0170">Cobalt</keyword>
<evidence type="ECO:0000259" key="4">
    <source>
        <dbReference type="Pfam" id="PF07687"/>
    </source>
</evidence>
<evidence type="ECO:0000256" key="2">
    <source>
        <dbReference type="ARBA" id="ARBA00022801"/>
    </source>
</evidence>
<dbReference type="GO" id="GO:0008777">
    <property type="term" value="F:acetylornithine deacetylase activity"/>
    <property type="evidence" value="ECO:0007669"/>
    <property type="project" value="UniProtKB-EC"/>
</dbReference>
<name>A0ABS9QM71_9HYPH</name>
<dbReference type="InterPro" id="IPR010169">
    <property type="entry name" value="AcOrn-deacetyl"/>
</dbReference>
<keyword evidence="1" id="KW-0479">Metal-binding</keyword>
<feature type="domain" description="Peptidase M20 dimerisation" evidence="4">
    <location>
        <begin position="176"/>
        <end position="286"/>
    </location>
</feature>
<evidence type="ECO:0000313" key="5">
    <source>
        <dbReference type="EMBL" id="MCG7507831.1"/>
    </source>
</evidence>
<gene>
    <name evidence="5" type="primary">argE</name>
    <name evidence="5" type="ORF">L4923_22585</name>
</gene>
<dbReference type="SUPFAM" id="SSF55031">
    <property type="entry name" value="Bacterial exopeptidase dimerisation domain"/>
    <property type="match status" value="1"/>
</dbReference>
<organism evidence="5 6">
    <name type="scientific">Mesorhizobium retamae</name>
    <dbReference type="NCBI Taxonomy" id="2912854"/>
    <lineage>
        <taxon>Bacteria</taxon>
        <taxon>Pseudomonadati</taxon>
        <taxon>Pseudomonadota</taxon>
        <taxon>Alphaproteobacteria</taxon>
        <taxon>Hyphomicrobiales</taxon>
        <taxon>Phyllobacteriaceae</taxon>
        <taxon>Mesorhizobium</taxon>
    </lineage>
</organism>
<dbReference type="InterPro" id="IPR050072">
    <property type="entry name" value="Peptidase_M20A"/>
</dbReference>
<dbReference type="PANTHER" id="PTHR43808:SF31">
    <property type="entry name" value="N-ACETYL-L-CITRULLINE DEACETYLASE"/>
    <property type="match status" value="1"/>
</dbReference>
<dbReference type="NCBIfam" id="NF005710">
    <property type="entry name" value="PRK07522.1"/>
    <property type="match status" value="1"/>
</dbReference>
<dbReference type="Gene3D" id="3.40.630.10">
    <property type="entry name" value="Zn peptidases"/>
    <property type="match status" value="1"/>
</dbReference>
<dbReference type="Gene3D" id="3.30.70.360">
    <property type="match status" value="1"/>
</dbReference>
<dbReference type="InterPro" id="IPR002933">
    <property type="entry name" value="Peptidase_M20"/>
</dbReference>
<evidence type="ECO:0000256" key="1">
    <source>
        <dbReference type="ARBA" id="ARBA00022723"/>
    </source>
</evidence>
<accession>A0ABS9QM71</accession>
<keyword evidence="6" id="KW-1185">Reference proteome</keyword>
<dbReference type="InterPro" id="IPR036264">
    <property type="entry name" value="Bact_exopeptidase_dim_dom"/>
</dbReference>
<dbReference type="Pfam" id="PF07687">
    <property type="entry name" value="M20_dimer"/>
    <property type="match status" value="1"/>
</dbReference>
<sequence>MSLRSPSKETIECISSLIGFDTTSRNSNLLLIEWAAERLEWAGARLLYNFNADGTKANLFASFGEGPGGIVLSGHTDVVPVDGQTWTSDPFQADIRDGRLYGRGACDMKGFVGVVLANAERFKQARLREPIYCALTYDEEVGCLGVPGLVEEIKKAGVSPRGCIVGEPSDMRVISAHKGGRIYRCRVTGVSAHSSLTPVGVNSIEYASRLISFIQGLAEKESRSGRRDEGYDVPFSTMSVNMIQGGTWNNIIPAVCEFYFEYRFLPSISGDYFIDSIKRFVAEKLLPEMKAKDSRASIDFEQLLANPGLNTPADDEVYKLAVQITGDTECRKVAYGTEAPFFQGIGIPSIICGPGSINQAHQPDEYVTLDQLTACEDFIRQMVNKLSTGD</sequence>
<comment type="caution">
    <text evidence="5">The sequence shown here is derived from an EMBL/GenBank/DDBJ whole genome shotgun (WGS) entry which is preliminary data.</text>
</comment>
<evidence type="ECO:0000313" key="6">
    <source>
        <dbReference type="Proteomes" id="UP001201701"/>
    </source>
</evidence>
<dbReference type="NCBIfam" id="TIGR01892">
    <property type="entry name" value="AcOrn-deacetyl"/>
    <property type="match status" value="1"/>
</dbReference>
<dbReference type="SUPFAM" id="SSF53187">
    <property type="entry name" value="Zn-dependent exopeptidases"/>
    <property type="match status" value="1"/>
</dbReference>
<dbReference type="InterPro" id="IPR011650">
    <property type="entry name" value="Peptidase_M20_dimer"/>
</dbReference>
<evidence type="ECO:0000256" key="3">
    <source>
        <dbReference type="ARBA" id="ARBA00023285"/>
    </source>
</evidence>